<organism evidence="2 3">
    <name type="scientific">Rubrivivax gelatinosus</name>
    <name type="common">Rhodocyclus gelatinosus</name>
    <name type="synonym">Rhodopseudomonas gelatinosa</name>
    <dbReference type="NCBI Taxonomy" id="28068"/>
    <lineage>
        <taxon>Bacteria</taxon>
        <taxon>Pseudomonadati</taxon>
        <taxon>Pseudomonadota</taxon>
        <taxon>Betaproteobacteria</taxon>
        <taxon>Burkholderiales</taxon>
        <taxon>Sphaerotilaceae</taxon>
        <taxon>Rubrivivax</taxon>
    </lineage>
</organism>
<dbReference type="InterPro" id="IPR029063">
    <property type="entry name" value="SAM-dependent_MTases_sf"/>
</dbReference>
<dbReference type="GO" id="GO:0008168">
    <property type="term" value="F:methyltransferase activity"/>
    <property type="evidence" value="ECO:0007669"/>
    <property type="project" value="UniProtKB-KW"/>
</dbReference>
<dbReference type="RefSeq" id="WP_132644584.1">
    <property type="nucleotide sequence ID" value="NZ_CP181386.1"/>
</dbReference>
<name>A0A4R2MLA3_RUBGE</name>
<proteinExistence type="predicted"/>
<dbReference type="SUPFAM" id="SSF53335">
    <property type="entry name" value="S-adenosyl-L-methionine-dependent methyltransferases"/>
    <property type="match status" value="1"/>
</dbReference>
<dbReference type="Gene3D" id="3.40.50.150">
    <property type="entry name" value="Vaccinia Virus protein VP39"/>
    <property type="match status" value="1"/>
</dbReference>
<gene>
    <name evidence="2" type="ORF">EV684_101466</name>
</gene>
<dbReference type="OrthoDB" id="823440at2"/>
<keyword evidence="2" id="KW-0808">Transferase</keyword>
<feature type="transmembrane region" description="Helical" evidence="1">
    <location>
        <begin position="36"/>
        <end position="54"/>
    </location>
</feature>
<comment type="caution">
    <text evidence="2">The sequence shown here is derived from an EMBL/GenBank/DDBJ whole genome shotgun (WGS) entry which is preliminary data.</text>
</comment>
<sequence>MSDSTYKTLAAAAAAGAAGAAITGFGAALDLTDAAAIWPVMATCAVVGGLLQSAKSSLGGMVDNRTRTLRERLEDLRRSVGDIHGLVRIQPLAQQLPLPIGGGWALTGDAAAVLVREAQLRKPRTILELGSGVSTLLLGQVLRNAGGGRLVSIDHDAAWAARTRENLKLMGLEDVVSVVDAPLRTRTVGEQRYDWYDIPDAVLDELGPIDLLLVDGPPQRSGDTLPARFPALPVLGPRLSDDALVFVDDADRAQERTMVQWWLEQDAGWKAERHPTVDGVCLLRRT</sequence>
<keyword evidence="1" id="KW-1133">Transmembrane helix</keyword>
<dbReference type="AlphaFoldDB" id="A0A4R2MLA3"/>
<accession>A0A4R2MLA3</accession>
<evidence type="ECO:0000313" key="3">
    <source>
        <dbReference type="Proteomes" id="UP000295106"/>
    </source>
</evidence>
<dbReference type="GeneID" id="99687193"/>
<keyword evidence="2" id="KW-0489">Methyltransferase</keyword>
<dbReference type="Pfam" id="PF13578">
    <property type="entry name" value="Methyltransf_24"/>
    <property type="match status" value="1"/>
</dbReference>
<protein>
    <submittedName>
        <fullName evidence="2">Putative O-methyltransferase YrrM</fullName>
    </submittedName>
</protein>
<evidence type="ECO:0000313" key="2">
    <source>
        <dbReference type="EMBL" id="TCP05594.1"/>
    </source>
</evidence>
<dbReference type="GO" id="GO:0032259">
    <property type="term" value="P:methylation"/>
    <property type="evidence" value="ECO:0007669"/>
    <property type="project" value="UniProtKB-KW"/>
</dbReference>
<reference evidence="2 3" key="1">
    <citation type="submission" date="2019-03" db="EMBL/GenBank/DDBJ databases">
        <title>Genomic Encyclopedia of Type Strains, Phase IV (KMG-IV): sequencing the most valuable type-strain genomes for metagenomic binning, comparative biology and taxonomic classification.</title>
        <authorList>
            <person name="Goeker M."/>
        </authorList>
    </citation>
    <scope>NUCLEOTIDE SEQUENCE [LARGE SCALE GENOMIC DNA]</scope>
    <source>
        <strain evidence="2 3">DSM 1709</strain>
    </source>
</reference>
<evidence type="ECO:0000256" key="1">
    <source>
        <dbReference type="SAM" id="Phobius"/>
    </source>
</evidence>
<keyword evidence="1" id="KW-0812">Transmembrane</keyword>
<dbReference type="EMBL" id="SLXD01000001">
    <property type="protein sequence ID" value="TCP05594.1"/>
    <property type="molecule type" value="Genomic_DNA"/>
</dbReference>
<keyword evidence="1" id="KW-0472">Membrane</keyword>
<dbReference type="Proteomes" id="UP000295106">
    <property type="component" value="Unassembled WGS sequence"/>
</dbReference>